<name>A0A1B9F5T7_9BACT</name>
<protein>
    <submittedName>
        <fullName evidence="2">Uncharacterized protein</fullName>
    </submittedName>
</protein>
<sequence length="183" mass="21287">MTRKNIQTRSKSSNDSKQNNDTQSLIEEEEFLIQHSGEIPEVAFYNSLYYLQEDPEGPKLSLTEKDLMVLKVAVIERYKKIILRDLTPENRQKRIYRGIKRSHINYTRLKNFAQREGFDITSLTEEIKDAFLAFLKRELEDCLEDPSKTSINCSYDELLEFSKELGLSKDELPSGIEAICPKT</sequence>
<dbReference type="Pfam" id="PF25159">
    <property type="entry name" value="DUF7826"/>
    <property type="match status" value="1"/>
</dbReference>
<evidence type="ECO:0000313" key="3">
    <source>
        <dbReference type="Proteomes" id="UP000093080"/>
    </source>
</evidence>
<dbReference type="EMBL" id="MAGO01000006">
    <property type="protein sequence ID" value="OCC15307.1"/>
    <property type="molecule type" value="Genomic_DNA"/>
</dbReference>
<accession>A0A1B9F5T7</accession>
<keyword evidence="3" id="KW-1185">Reference proteome</keyword>
<evidence type="ECO:0000256" key="1">
    <source>
        <dbReference type="SAM" id="MobiDB-lite"/>
    </source>
</evidence>
<comment type="caution">
    <text evidence="2">The sequence shown here is derived from an EMBL/GenBank/DDBJ whole genome shotgun (WGS) entry which is preliminary data.</text>
</comment>
<dbReference type="OrthoDB" id="5432101at2"/>
<dbReference type="Proteomes" id="UP000093080">
    <property type="component" value="Unassembled WGS sequence"/>
</dbReference>
<feature type="compositionally biased region" description="Low complexity" evidence="1">
    <location>
        <begin position="10"/>
        <end position="22"/>
    </location>
</feature>
<reference evidence="2 3" key="1">
    <citation type="submission" date="2016-06" db="EMBL/GenBank/DDBJ databases">
        <title>Respiratory ammonification of nitrate coupled to the oxidation of elemental sulfur in deep-sea autotrophic thermophilic bacteria.</title>
        <authorList>
            <person name="Slobodkina G.B."/>
            <person name="Mardanov A.V."/>
            <person name="Ravin N.V."/>
            <person name="Frolova A.A."/>
            <person name="Viryasiv M.B."/>
            <person name="Chernyh N.A."/>
            <person name="Bonch-Osmolovskaya E.A."/>
            <person name="Slobodkin A.I."/>
        </authorList>
    </citation>
    <scope>NUCLEOTIDE SEQUENCE [LARGE SCALE GENOMIC DNA]</scope>
    <source>
        <strain evidence="2 3">S69</strain>
    </source>
</reference>
<feature type="region of interest" description="Disordered" evidence="1">
    <location>
        <begin position="1"/>
        <end position="22"/>
    </location>
</feature>
<proteinExistence type="predicted"/>
<gene>
    <name evidence="2" type="ORF">DBT_1430</name>
</gene>
<dbReference type="AlphaFoldDB" id="A0A1B9F5T7"/>
<organism evidence="2 3">
    <name type="scientific">Dissulfuribacter thermophilus</name>
    <dbReference type="NCBI Taxonomy" id="1156395"/>
    <lineage>
        <taxon>Bacteria</taxon>
        <taxon>Pseudomonadati</taxon>
        <taxon>Thermodesulfobacteriota</taxon>
        <taxon>Dissulfuribacteria</taxon>
        <taxon>Dissulfuribacterales</taxon>
        <taxon>Dissulfuribacteraceae</taxon>
        <taxon>Dissulfuribacter</taxon>
    </lineage>
</organism>
<evidence type="ECO:0000313" key="2">
    <source>
        <dbReference type="EMBL" id="OCC15307.1"/>
    </source>
</evidence>
<dbReference type="InterPro" id="IPR057148">
    <property type="entry name" value="DUF7826"/>
</dbReference>
<dbReference type="RefSeq" id="WP_067618149.1">
    <property type="nucleotide sequence ID" value="NZ_MAGO01000006.1"/>
</dbReference>